<dbReference type="InterPro" id="IPR012762">
    <property type="entry name" value="Ubiq_biosynth_COQ9"/>
</dbReference>
<dbReference type="Pfam" id="PF08511">
    <property type="entry name" value="COQ9"/>
    <property type="match status" value="1"/>
</dbReference>
<name>A0A2I7KCU3_9RHOB</name>
<dbReference type="GO" id="GO:0006744">
    <property type="term" value="P:ubiquinone biosynthetic process"/>
    <property type="evidence" value="ECO:0007669"/>
    <property type="project" value="UniProtKB-KW"/>
</dbReference>
<evidence type="ECO:0000256" key="5">
    <source>
        <dbReference type="ARBA" id="ARBA00023121"/>
    </source>
</evidence>
<evidence type="ECO:0000313" key="8">
    <source>
        <dbReference type="EMBL" id="AUR00406.1"/>
    </source>
</evidence>
<evidence type="ECO:0000256" key="4">
    <source>
        <dbReference type="ARBA" id="ARBA00022946"/>
    </source>
</evidence>
<gene>
    <name evidence="8" type="primary">rpsU1</name>
    <name evidence="8" type="ORF">PhaeoP88_03073</name>
</gene>
<dbReference type="EMBL" id="CP010725">
    <property type="protein sequence ID" value="AUR00406.1"/>
    <property type="molecule type" value="Genomic_DNA"/>
</dbReference>
<evidence type="ECO:0000256" key="6">
    <source>
        <dbReference type="ARBA" id="ARBA00058104"/>
    </source>
</evidence>
<keyword evidence="5" id="KW-0446">Lipid-binding</keyword>
<feature type="domain" description="COQ9 C-terminal" evidence="7">
    <location>
        <begin position="128"/>
        <end position="196"/>
    </location>
</feature>
<evidence type="ECO:0000259" key="7">
    <source>
        <dbReference type="Pfam" id="PF08511"/>
    </source>
</evidence>
<dbReference type="InterPro" id="IPR013718">
    <property type="entry name" value="COQ9_C"/>
</dbReference>
<reference evidence="8 9" key="2">
    <citation type="journal article" date="2017" name="Genome Biol. Evol.">
        <title>Trajectories and Drivers of Genome Evolution in Surface-Associated Marine Phaeobacter.</title>
        <authorList>
            <person name="Freese H.M."/>
            <person name="Sikorski J."/>
            <person name="Bunk B."/>
            <person name="Scheuner C."/>
            <person name="Meier-Kolthoff J.P."/>
            <person name="Sproer C."/>
            <person name="Gram L."/>
            <person name="Overmann J."/>
        </authorList>
    </citation>
    <scope>NUCLEOTIDE SEQUENCE [LARGE SCALE GENOMIC DNA]</scope>
    <source>
        <strain evidence="8 9">P88</strain>
    </source>
</reference>
<dbReference type="AlphaFoldDB" id="A0A2I7KCU3"/>
<comment type="pathway">
    <text evidence="1">Cofactor biosynthesis; ubiquinone biosynthesis.</text>
</comment>
<dbReference type="GO" id="GO:0008289">
    <property type="term" value="F:lipid binding"/>
    <property type="evidence" value="ECO:0007669"/>
    <property type="project" value="UniProtKB-KW"/>
</dbReference>
<dbReference type="PANTHER" id="PTHR21427:SF19">
    <property type="entry name" value="UBIQUINONE BIOSYNTHESIS PROTEIN COQ9, MITOCHONDRIAL"/>
    <property type="match status" value="1"/>
</dbReference>
<keyword evidence="4" id="KW-0809">Transit peptide</keyword>
<sequence length="240" mass="26593">MTIEDHTDPRAEPEAGDIIGQLLDAALLHVPFDGWSAQTFAAAVEDAGTTPALAEALCPRGAVDLAVAFHKRGDQLMLDRLAEEDMTGLRFRDKIARAVRLRLEVVDDKEAVRRGTTLFSLPQYAGDGVRLIWGTVDAIWNALGDGSEDINWYTKRGSLAGVYSATVLYWLGDDSLEHQASWEFLDRRIDNVMQFEKLKAQVQSNPLLKPLLVGPNWLAQQIKAPSTRDDLPGSWSAPRR</sequence>
<dbReference type="NCBIfam" id="TIGR02396">
    <property type="entry name" value="diverge_rpsU"/>
    <property type="match status" value="1"/>
</dbReference>
<evidence type="ECO:0000256" key="2">
    <source>
        <dbReference type="ARBA" id="ARBA00010766"/>
    </source>
</evidence>
<comment type="similarity">
    <text evidence="2">Belongs to the COQ9 family.</text>
</comment>
<dbReference type="PANTHER" id="PTHR21427">
    <property type="entry name" value="UBIQUINONE BIOSYNTHESIS PROTEIN COQ9, MITOCHONDRIAL"/>
    <property type="match status" value="1"/>
</dbReference>
<proteinExistence type="inferred from homology"/>
<keyword evidence="3" id="KW-0831">Ubiquinone biosynthesis</keyword>
<evidence type="ECO:0000256" key="3">
    <source>
        <dbReference type="ARBA" id="ARBA00022688"/>
    </source>
</evidence>
<dbReference type="RefSeq" id="WP_102884079.1">
    <property type="nucleotide sequence ID" value="NZ_CP010725.1"/>
</dbReference>
<dbReference type="Gene3D" id="1.10.357.10">
    <property type="entry name" value="Tetracycline Repressor, domain 2"/>
    <property type="match status" value="1"/>
</dbReference>
<evidence type="ECO:0000313" key="9">
    <source>
        <dbReference type="Proteomes" id="UP000236447"/>
    </source>
</evidence>
<dbReference type="Proteomes" id="UP000236447">
    <property type="component" value="Chromosome"/>
</dbReference>
<organism evidence="8 9">
    <name type="scientific">Phaeobacter inhibens</name>
    <dbReference type="NCBI Taxonomy" id="221822"/>
    <lineage>
        <taxon>Bacteria</taxon>
        <taxon>Pseudomonadati</taxon>
        <taxon>Pseudomonadota</taxon>
        <taxon>Alphaproteobacteria</taxon>
        <taxon>Rhodobacterales</taxon>
        <taxon>Roseobacteraceae</taxon>
        <taxon>Phaeobacter</taxon>
    </lineage>
</organism>
<evidence type="ECO:0000256" key="1">
    <source>
        <dbReference type="ARBA" id="ARBA00004749"/>
    </source>
</evidence>
<reference evidence="8 9" key="1">
    <citation type="journal article" date="2017" name="Front. Microbiol.">
        <title>Phaeobacter piscinae sp. nov., a species of the Roseobacter group and potential aquaculture probiont.</title>
        <authorList>
            <person name="Sonnenschein E.C."/>
            <person name="Phippen C.B.W."/>
            <person name="Nielsen K.F."/>
            <person name="Mateiu R.V."/>
            <person name="Melchiorsen J."/>
            <person name="Gram L."/>
            <person name="Overmann J."/>
            <person name="Freese H.M."/>
        </authorList>
    </citation>
    <scope>NUCLEOTIDE SEQUENCE [LARGE SCALE GENOMIC DNA]</scope>
    <source>
        <strain evidence="8 9">P88</strain>
    </source>
</reference>
<accession>A0A2I7KCU3</accession>
<protein>
    <submittedName>
        <fullName evidence="8">Protein RpsU</fullName>
    </submittedName>
</protein>
<comment type="function">
    <text evidence="6">Membrane-associated protein that warps the membrane surface to access and bind aromatic isoprenes with high specificity, including ubiquinone (CoQ) isoprene intermediates and presents them directly to COQ7, therefore facilitating the COQ7-mediated hydroxylase step. Participates in the biosynthesis of coenzyme Q, also named ubiquinone, an essential lipid-soluble electron transporter for aerobic cellular respiration.</text>
</comment>